<keyword evidence="3 4" id="KW-0998">Cell outer membrane</keyword>
<dbReference type="Proteomes" id="UP001596303">
    <property type="component" value="Unassembled WGS sequence"/>
</dbReference>
<comment type="subunit">
    <text evidence="4">Part of the Bam complex.</text>
</comment>
<organism evidence="6 7">
    <name type="scientific">Ponticaulis profundi</name>
    <dbReference type="NCBI Taxonomy" id="2665222"/>
    <lineage>
        <taxon>Bacteria</taxon>
        <taxon>Pseudomonadati</taxon>
        <taxon>Pseudomonadota</taxon>
        <taxon>Alphaproteobacteria</taxon>
        <taxon>Hyphomonadales</taxon>
        <taxon>Hyphomonadaceae</taxon>
        <taxon>Ponticaulis</taxon>
    </lineage>
</organism>
<dbReference type="InterPro" id="IPR039565">
    <property type="entry name" value="BamD-like"/>
</dbReference>
<keyword evidence="1 4" id="KW-0732">Signal</keyword>
<dbReference type="InterPro" id="IPR011990">
    <property type="entry name" value="TPR-like_helical_dom_sf"/>
</dbReference>
<dbReference type="HAMAP" id="MF_00922">
    <property type="entry name" value="OM_assembly_BamD"/>
    <property type="match status" value="1"/>
</dbReference>
<gene>
    <name evidence="4" type="primary">bamD</name>
    <name evidence="6" type="ORF">ACFQDM_01670</name>
</gene>
<evidence type="ECO:0000313" key="6">
    <source>
        <dbReference type="EMBL" id="MFC6196765.1"/>
    </source>
</evidence>
<evidence type="ECO:0000256" key="1">
    <source>
        <dbReference type="ARBA" id="ARBA00022729"/>
    </source>
</evidence>
<keyword evidence="2 4" id="KW-0472">Membrane</keyword>
<evidence type="ECO:0000259" key="5">
    <source>
        <dbReference type="Pfam" id="PF13525"/>
    </source>
</evidence>
<sequence length="264" mass="30167">MTAALFLPAGCSMLDGARNERLAYVERPVEQLYNDAYDQLANRSYQNAVLMFDEVERQHPYSEWASRANLMAAFASYQSNRYDEAIEAARRYISLHPGNDETVYAYYLIAISYFERIVDVGRDQGTTEDALAALEDVIRRYPDTEYAADARLKVDMVRDQLAGKEMAIGRWYLRRNQQLAAINRFKTVIDDYQTTSHTPEALYRLTEAYLSVGLDSEAEKTASVLGYNYPASVWYGDAYDLMLDEGTSLGTKPENRRKKILGLF</sequence>
<proteinExistence type="inferred from homology"/>
<keyword evidence="7" id="KW-1185">Reference proteome</keyword>
<dbReference type="NCBIfam" id="TIGR03302">
    <property type="entry name" value="OM_YfiO"/>
    <property type="match status" value="1"/>
</dbReference>
<evidence type="ECO:0000256" key="4">
    <source>
        <dbReference type="HAMAP-Rule" id="MF_00922"/>
    </source>
</evidence>
<comment type="subcellular location">
    <subcellularLocation>
        <location evidence="4">Cell outer membrane</location>
    </subcellularLocation>
</comment>
<comment type="function">
    <text evidence="4">Part of the outer membrane protein assembly complex, which is involved in assembly and insertion of beta-barrel proteins into the outer membrane.</text>
</comment>
<dbReference type="Gene3D" id="1.25.40.10">
    <property type="entry name" value="Tetratricopeptide repeat domain"/>
    <property type="match status" value="1"/>
</dbReference>
<reference evidence="7" key="1">
    <citation type="journal article" date="2019" name="Int. J. Syst. Evol. Microbiol.">
        <title>The Global Catalogue of Microorganisms (GCM) 10K type strain sequencing project: providing services to taxonomists for standard genome sequencing and annotation.</title>
        <authorList>
            <consortium name="The Broad Institute Genomics Platform"/>
            <consortium name="The Broad Institute Genome Sequencing Center for Infectious Disease"/>
            <person name="Wu L."/>
            <person name="Ma J."/>
        </authorList>
    </citation>
    <scope>NUCLEOTIDE SEQUENCE [LARGE SCALE GENOMIC DNA]</scope>
    <source>
        <strain evidence="7">CGMCC-1.15741</strain>
    </source>
</reference>
<protein>
    <recommendedName>
        <fullName evidence="4">Outer membrane protein assembly factor BamD</fullName>
    </recommendedName>
</protein>
<dbReference type="EMBL" id="JBHSSW010000003">
    <property type="protein sequence ID" value="MFC6196765.1"/>
    <property type="molecule type" value="Genomic_DNA"/>
</dbReference>
<dbReference type="Pfam" id="PF13525">
    <property type="entry name" value="YfiO"/>
    <property type="match status" value="1"/>
</dbReference>
<dbReference type="RefSeq" id="WP_377374617.1">
    <property type="nucleotide sequence ID" value="NZ_JBHSSW010000003.1"/>
</dbReference>
<name>A0ABW1S597_9PROT</name>
<evidence type="ECO:0000313" key="7">
    <source>
        <dbReference type="Proteomes" id="UP001596303"/>
    </source>
</evidence>
<comment type="caution">
    <text evidence="6">The sequence shown here is derived from an EMBL/GenBank/DDBJ whole genome shotgun (WGS) entry which is preliminary data.</text>
</comment>
<comment type="similarity">
    <text evidence="4">Belongs to the BamD family.</text>
</comment>
<feature type="domain" description="Outer membrane lipoprotein BamD-like" evidence="5">
    <location>
        <begin position="27"/>
        <end position="222"/>
    </location>
</feature>
<evidence type="ECO:0000256" key="3">
    <source>
        <dbReference type="ARBA" id="ARBA00023237"/>
    </source>
</evidence>
<dbReference type="InterPro" id="IPR017689">
    <property type="entry name" value="BamD"/>
</dbReference>
<dbReference type="CDD" id="cd15830">
    <property type="entry name" value="BamD"/>
    <property type="match status" value="1"/>
</dbReference>
<evidence type="ECO:0000256" key="2">
    <source>
        <dbReference type="ARBA" id="ARBA00023136"/>
    </source>
</evidence>
<dbReference type="SUPFAM" id="SSF48452">
    <property type="entry name" value="TPR-like"/>
    <property type="match status" value="1"/>
</dbReference>
<accession>A0ABW1S597</accession>